<dbReference type="Gramene" id="KVH95464">
    <property type="protein sequence ID" value="KVH95464"/>
    <property type="gene ID" value="Ccrd_002474"/>
</dbReference>
<dbReference type="PANTHER" id="PTHR33623">
    <property type="entry name" value="OS04G0572500 PROTEIN"/>
    <property type="match status" value="1"/>
</dbReference>
<proteinExistence type="predicted"/>
<reference evidence="1 2" key="1">
    <citation type="journal article" date="2016" name="Sci. Rep.">
        <title>The genome sequence of the outbreeding globe artichoke constructed de novo incorporating a phase-aware low-pass sequencing strategy of F1 progeny.</title>
        <authorList>
            <person name="Scaglione D."/>
            <person name="Reyes-Chin-Wo S."/>
            <person name="Acquadro A."/>
            <person name="Froenicke L."/>
            <person name="Portis E."/>
            <person name="Beitel C."/>
            <person name="Tirone M."/>
            <person name="Mauro R."/>
            <person name="Lo Monaco A."/>
            <person name="Mauromicale G."/>
            <person name="Faccioli P."/>
            <person name="Cattivelli L."/>
            <person name="Rieseberg L."/>
            <person name="Michelmore R."/>
            <person name="Lanteri S."/>
        </authorList>
    </citation>
    <scope>NUCLEOTIDE SEQUENCE [LARGE SCALE GENOMIC DNA]</scope>
    <source>
        <strain evidence="1">2C</strain>
    </source>
</reference>
<comment type="caution">
    <text evidence="1">The sequence shown here is derived from an EMBL/GenBank/DDBJ whole genome shotgun (WGS) entry which is preliminary data.</text>
</comment>
<organism evidence="1 2">
    <name type="scientific">Cynara cardunculus var. scolymus</name>
    <name type="common">Globe artichoke</name>
    <name type="synonym">Cynara scolymus</name>
    <dbReference type="NCBI Taxonomy" id="59895"/>
    <lineage>
        <taxon>Eukaryota</taxon>
        <taxon>Viridiplantae</taxon>
        <taxon>Streptophyta</taxon>
        <taxon>Embryophyta</taxon>
        <taxon>Tracheophyta</taxon>
        <taxon>Spermatophyta</taxon>
        <taxon>Magnoliopsida</taxon>
        <taxon>eudicotyledons</taxon>
        <taxon>Gunneridae</taxon>
        <taxon>Pentapetalae</taxon>
        <taxon>asterids</taxon>
        <taxon>campanulids</taxon>
        <taxon>Asterales</taxon>
        <taxon>Asteraceae</taxon>
        <taxon>Carduoideae</taxon>
        <taxon>Cardueae</taxon>
        <taxon>Carduinae</taxon>
        <taxon>Cynara</taxon>
    </lineage>
</organism>
<gene>
    <name evidence="1" type="ORF">Ccrd_002474</name>
</gene>
<dbReference type="Proteomes" id="UP000243975">
    <property type="component" value="Unassembled WGS sequence"/>
</dbReference>
<evidence type="ECO:0008006" key="3">
    <source>
        <dbReference type="Google" id="ProtNLM"/>
    </source>
</evidence>
<keyword evidence="2" id="KW-1185">Reference proteome</keyword>
<evidence type="ECO:0000313" key="1">
    <source>
        <dbReference type="EMBL" id="KVH95464.1"/>
    </source>
</evidence>
<protein>
    <recommendedName>
        <fullName evidence="3">DUF4378 domain-containing protein</fullName>
    </recommendedName>
</protein>
<dbReference type="PANTHER" id="PTHR33623:SF4">
    <property type="entry name" value="DUF4378 DOMAIN-CONTAINING PROTEIN"/>
    <property type="match status" value="1"/>
</dbReference>
<sequence length="200" mass="23400">MMDFPCDDEDEVTSPFQHSHIYVKVLSQIGRKQKLMPKVRRSRIRAQLEPTRLEDRIALSESKTPYSPLQSSLQNGLESDQEKYQIEKKAVALLQLLKATMPSDNLFESTITDNILLGFFIEQINQGNVSNLAILQEAKDWMNGNTRKWLESQNYKITYITDMEKKGLKWLKYDDEEVGLELEYEVFTSLVDEMLLEFYF</sequence>
<evidence type="ECO:0000313" key="2">
    <source>
        <dbReference type="Proteomes" id="UP000243975"/>
    </source>
</evidence>
<dbReference type="EMBL" id="LEKV01004388">
    <property type="protein sequence ID" value="KVH95464.1"/>
    <property type="molecule type" value="Genomic_DNA"/>
</dbReference>
<accession>A0A103XRB6</accession>
<name>A0A103XRB6_CYNCS</name>
<dbReference type="AlphaFoldDB" id="A0A103XRB6"/>